<reference evidence="7" key="1">
    <citation type="submission" date="2019-12" db="EMBL/GenBank/DDBJ databases">
        <title>Complete genome of Terracaulis silvestris 0127_4.</title>
        <authorList>
            <person name="Vieira S."/>
            <person name="Riedel T."/>
            <person name="Sproer C."/>
            <person name="Pascual J."/>
            <person name="Boedeker C."/>
            <person name="Overmann J."/>
        </authorList>
    </citation>
    <scope>NUCLEOTIDE SEQUENCE [LARGE SCALE GENOMIC DNA]</scope>
    <source>
        <strain evidence="7">0127_4</strain>
    </source>
</reference>
<keyword evidence="2" id="KW-0238">DNA-binding</keyword>
<protein>
    <submittedName>
        <fullName evidence="6">Putative HTH-type transcriptional regulator YtcD</fullName>
    </submittedName>
</protein>
<dbReference type="GO" id="GO:0003677">
    <property type="term" value="F:DNA binding"/>
    <property type="evidence" value="ECO:0007669"/>
    <property type="project" value="UniProtKB-KW"/>
</dbReference>
<dbReference type="Gene3D" id="1.10.10.10">
    <property type="entry name" value="Winged helix-like DNA-binding domain superfamily/Winged helix DNA-binding domain"/>
    <property type="match status" value="1"/>
</dbReference>
<evidence type="ECO:0000313" key="7">
    <source>
        <dbReference type="Proteomes" id="UP000431269"/>
    </source>
</evidence>
<dbReference type="PROSITE" id="PS51118">
    <property type="entry name" value="HTH_HXLR"/>
    <property type="match status" value="1"/>
</dbReference>
<dbReference type="InterPro" id="IPR002577">
    <property type="entry name" value="HTH_HxlR"/>
</dbReference>
<keyword evidence="1" id="KW-0805">Transcription regulation</keyword>
<organism evidence="6 7">
    <name type="scientific">Terricaulis silvestris</name>
    <dbReference type="NCBI Taxonomy" id="2686094"/>
    <lineage>
        <taxon>Bacteria</taxon>
        <taxon>Pseudomonadati</taxon>
        <taxon>Pseudomonadota</taxon>
        <taxon>Alphaproteobacteria</taxon>
        <taxon>Caulobacterales</taxon>
        <taxon>Caulobacteraceae</taxon>
        <taxon>Terricaulis</taxon>
    </lineage>
</organism>
<dbReference type="AlphaFoldDB" id="A0A6I6MNT3"/>
<feature type="domain" description="HTH hxlR-type" evidence="5">
    <location>
        <begin position="25"/>
        <end position="124"/>
    </location>
</feature>
<dbReference type="Proteomes" id="UP000431269">
    <property type="component" value="Chromosome"/>
</dbReference>
<dbReference type="Pfam" id="PF01638">
    <property type="entry name" value="HxlR"/>
    <property type="match status" value="1"/>
</dbReference>
<evidence type="ECO:0000313" key="6">
    <source>
        <dbReference type="EMBL" id="QGZ95028.1"/>
    </source>
</evidence>
<evidence type="ECO:0000259" key="5">
    <source>
        <dbReference type="PROSITE" id="PS51118"/>
    </source>
</evidence>
<dbReference type="PANTHER" id="PTHR33204:SF39">
    <property type="entry name" value="TRANSCRIPTIONAL REGULATORY PROTEIN"/>
    <property type="match status" value="1"/>
</dbReference>
<sequence length="147" mass="16346">MKDAQERTATSPEHTRVSDIESHDCRAVSGILQRIGDKWSVLIISRLGEGSRRFNEIKRMIGGISQRMLTLTLRNLERDGLVKRTVTPTVPPRVDYELTDLGKELLIPVQALGAWAIEHTPCITAARARFDAAEAAETPQQQRVSTG</sequence>
<dbReference type="InterPro" id="IPR036390">
    <property type="entry name" value="WH_DNA-bd_sf"/>
</dbReference>
<evidence type="ECO:0000256" key="1">
    <source>
        <dbReference type="ARBA" id="ARBA00023015"/>
    </source>
</evidence>
<proteinExistence type="predicted"/>
<dbReference type="RefSeq" id="WP_158765920.1">
    <property type="nucleotide sequence ID" value="NZ_CP047045.1"/>
</dbReference>
<dbReference type="PANTHER" id="PTHR33204">
    <property type="entry name" value="TRANSCRIPTIONAL REGULATOR, MARR FAMILY"/>
    <property type="match status" value="1"/>
</dbReference>
<evidence type="ECO:0000256" key="3">
    <source>
        <dbReference type="ARBA" id="ARBA00023163"/>
    </source>
</evidence>
<evidence type="ECO:0000256" key="2">
    <source>
        <dbReference type="ARBA" id="ARBA00023125"/>
    </source>
</evidence>
<evidence type="ECO:0000256" key="4">
    <source>
        <dbReference type="SAM" id="MobiDB-lite"/>
    </source>
</evidence>
<dbReference type="InterPro" id="IPR036388">
    <property type="entry name" value="WH-like_DNA-bd_sf"/>
</dbReference>
<feature type="region of interest" description="Disordered" evidence="4">
    <location>
        <begin position="1"/>
        <end position="20"/>
    </location>
</feature>
<name>A0A6I6MNT3_9CAUL</name>
<keyword evidence="7" id="KW-1185">Reference proteome</keyword>
<dbReference type="SUPFAM" id="SSF46785">
    <property type="entry name" value="Winged helix' DNA-binding domain"/>
    <property type="match status" value="1"/>
</dbReference>
<dbReference type="EMBL" id="CP047045">
    <property type="protein sequence ID" value="QGZ95028.1"/>
    <property type="molecule type" value="Genomic_DNA"/>
</dbReference>
<accession>A0A6I6MNT3</accession>
<keyword evidence="3" id="KW-0804">Transcription</keyword>
<gene>
    <name evidence="6" type="primary">ytcD</name>
    <name evidence="6" type="ORF">DSM104635_01868</name>
</gene>
<dbReference type="KEGG" id="tsv:DSM104635_01868"/>